<evidence type="ECO:0000313" key="1">
    <source>
        <dbReference type="EMBL" id="KAH3691004.1"/>
    </source>
</evidence>
<sequence>MVGEDEVLTVKSKVDLSRLPPCQDNLCQHVFRTNYRLAILKKANNSTIECPESFDDNQGWIVKDNVLEPLWAKGPILPSSLIDILGHVNTEFDEKEEDEEDVDFLELEMTLSDED</sequence>
<protein>
    <submittedName>
        <fullName evidence="1">Uncharacterized protein</fullName>
    </submittedName>
</protein>
<name>A0A9D3XZU3_DREPO</name>
<gene>
    <name evidence="1" type="ORF">DPMN_191489</name>
</gene>
<proteinExistence type="predicted"/>
<dbReference type="EMBL" id="JAIWYP010000047">
    <property type="protein sequence ID" value="KAH3691004.1"/>
    <property type="molecule type" value="Genomic_DNA"/>
</dbReference>
<reference evidence="1" key="2">
    <citation type="submission" date="2020-11" db="EMBL/GenBank/DDBJ databases">
        <authorList>
            <person name="McCartney M.A."/>
            <person name="Auch B."/>
            <person name="Kono T."/>
            <person name="Mallez S."/>
            <person name="Becker A."/>
            <person name="Gohl D.M."/>
            <person name="Silverstein K.A.T."/>
            <person name="Koren S."/>
            <person name="Bechman K.B."/>
            <person name="Herman A."/>
            <person name="Abrahante J.E."/>
            <person name="Garbe J."/>
        </authorList>
    </citation>
    <scope>NUCLEOTIDE SEQUENCE</scope>
    <source>
        <strain evidence="1">Duluth1</strain>
        <tissue evidence="1">Whole animal</tissue>
    </source>
</reference>
<evidence type="ECO:0000313" key="2">
    <source>
        <dbReference type="Proteomes" id="UP000828390"/>
    </source>
</evidence>
<organism evidence="1 2">
    <name type="scientific">Dreissena polymorpha</name>
    <name type="common">Zebra mussel</name>
    <name type="synonym">Mytilus polymorpha</name>
    <dbReference type="NCBI Taxonomy" id="45954"/>
    <lineage>
        <taxon>Eukaryota</taxon>
        <taxon>Metazoa</taxon>
        <taxon>Spiralia</taxon>
        <taxon>Lophotrochozoa</taxon>
        <taxon>Mollusca</taxon>
        <taxon>Bivalvia</taxon>
        <taxon>Autobranchia</taxon>
        <taxon>Heteroconchia</taxon>
        <taxon>Euheterodonta</taxon>
        <taxon>Imparidentia</taxon>
        <taxon>Neoheterodontei</taxon>
        <taxon>Myida</taxon>
        <taxon>Dreissenoidea</taxon>
        <taxon>Dreissenidae</taxon>
        <taxon>Dreissena</taxon>
    </lineage>
</organism>
<comment type="caution">
    <text evidence="1">The sequence shown here is derived from an EMBL/GenBank/DDBJ whole genome shotgun (WGS) entry which is preliminary data.</text>
</comment>
<reference evidence="1" key="1">
    <citation type="journal article" date="2019" name="bioRxiv">
        <title>The Genome of the Zebra Mussel, Dreissena polymorpha: A Resource for Invasive Species Research.</title>
        <authorList>
            <person name="McCartney M.A."/>
            <person name="Auch B."/>
            <person name="Kono T."/>
            <person name="Mallez S."/>
            <person name="Zhang Y."/>
            <person name="Obille A."/>
            <person name="Becker A."/>
            <person name="Abrahante J.E."/>
            <person name="Garbe J."/>
            <person name="Badalamenti J.P."/>
            <person name="Herman A."/>
            <person name="Mangelson H."/>
            <person name="Liachko I."/>
            <person name="Sullivan S."/>
            <person name="Sone E.D."/>
            <person name="Koren S."/>
            <person name="Silverstein K.A.T."/>
            <person name="Beckman K.B."/>
            <person name="Gohl D.M."/>
        </authorList>
    </citation>
    <scope>NUCLEOTIDE SEQUENCE</scope>
    <source>
        <strain evidence="1">Duluth1</strain>
        <tissue evidence="1">Whole animal</tissue>
    </source>
</reference>
<keyword evidence="2" id="KW-1185">Reference proteome</keyword>
<dbReference type="Proteomes" id="UP000828390">
    <property type="component" value="Unassembled WGS sequence"/>
</dbReference>
<accession>A0A9D3XZU3</accession>
<dbReference type="AlphaFoldDB" id="A0A9D3XZU3"/>